<dbReference type="EnsemblPlants" id="KQL31280">
    <property type="protein sequence ID" value="KQL31280"/>
    <property type="gene ID" value="SETIT_017303mg"/>
</dbReference>
<dbReference type="InParanoid" id="K3YSQ8"/>
<evidence type="ECO:0000313" key="2">
    <source>
        <dbReference type="EnsemblPlants" id="KQL31280"/>
    </source>
</evidence>
<organism evidence="2 3">
    <name type="scientific">Setaria italica</name>
    <name type="common">Foxtail millet</name>
    <name type="synonym">Panicum italicum</name>
    <dbReference type="NCBI Taxonomy" id="4555"/>
    <lineage>
        <taxon>Eukaryota</taxon>
        <taxon>Viridiplantae</taxon>
        <taxon>Streptophyta</taxon>
        <taxon>Embryophyta</taxon>
        <taxon>Tracheophyta</taxon>
        <taxon>Spermatophyta</taxon>
        <taxon>Magnoliopsida</taxon>
        <taxon>Liliopsida</taxon>
        <taxon>Poales</taxon>
        <taxon>Poaceae</taxon>
        <taxon>PACMAD clade</taxon>
        <taxon>Panicoideae</taxon>
        <taxon>Panicodae</taxon>
        <taxon>Paniceae</taxon>
        <taxon>Cenchrinae</taxon>
        <taxon>Setaria</taxon>
    </lineage>
</organism>
<name>K3YSQ8_SETIT</name>
<dbReference type="AlphaFoldDB" id="K3YSQ8"/>
<dbReference type="Gramene" id="KQL31280">
    <property type="protein sequence ID" value="KQL31280"/>
    <property type="gene ID" value="SETIT_017303mg"/>
</dbReference>
<feature type="compositionally biased region" description="Basic and acidic residues" evidence="1">
    <location>
        <begin position="391"/>
        <end position="416"/>
    </location>
</feature>
<proteinExistence type="predicted"/>
<dbReference type="Proteomes" id="UP000004995">
    <property type="component" value="Unassembled WGS sequence"/>
</dbReference>
<dbReference type="OMA" id="GEREQQD"/>
<dbReference type="EMBL" id="AGNK02000526">
    <property type="status" value="NOT_ANNOTATED_CDS"/>
    <property type="molecule type" value="Genomic_DNA"/>
</dbReference>
<sequence length="424" mass="46229">MTFCEWSLTNGRGVIERQRLHVVAERAGVPEPVRPEHLVVGEVERAAHALVAAGPGVVLVPVPAARLAPREVRHEWPPPPAHPGLRQPSPRQRRVPRRGVRHVLCFRTPPPQRGRPRSPLHGLVPLRDVAEPPHDLQPVALEVVVALQEHLLPPRAAALQQHVHERRLVVRLVEHLVLERGLEHGAPAAVVRGVGPHGGPRVHEVERPLTVPDEEHPRVEAGPGPGLEHKARPAVDDEVVAAVPAQGEAEVHIREHGVGVHPPHPLRLRVRHHGGADRRYLGPVPVHRRPEQRRVVQQLHAVESAVVGLVLQQPQQPGHHQDAFDAAGGDLRVRARPSGALLVPPRDGPVHGVRQRRVIVERAAAAAGTAAGAGVQGGRSLVVGVRLGERVGEREQQDGGHHGARGEEERVGEQRRLRSARRHP</sequence>
<accession>K3YSQ8</accession>
<dbReference type="HOGENOM" id="CLU_647953_0_0_1"/>
<feature type="region of interest" description="Disordered" evidence="1">
    <location>
        <begin position="391"/>
        <end position="424"/>
    </location>
</feature>
<evidence type="ECO:0000256" key="1">
    <source>
        <dbReference type="SAM" id="MobiDB-lite"/>
    </source>
</evidence>
<keyword evidence="3" id="KW-1185">Reference proteome</keyword>
<dbReference type="FunCoup" id="K3YSQ8">
    <property type="interactions" value="103"/>
</dbReference>
<feature type="region of interest" description="Disordered" evidence="1">
    <location>
        <begin position="73"/>
        <end position="98"/>
    </location>
</feature>
<evidence type="ECO:0000313" key="3">
    <source>
        <dbReference type="Proteomes" id="UP000004995"/>
    </source>
</evidence>
<reference evidence="3" key="1">
    <citation type="journal article" date="2012" name="Nat. Biotechnol.">
        <title>Reference genome sequence of the model plant Setaria.</title>
        <authorList>
            <person name="Bennetzen J.L."/>
            <person name="Schmutz J."/>
            <person name="Wang H."/>
            <person name="Percifield R."/>
            <person name="Hawkins J."/>
            <person name="Pontaroli A.C."/>
            <person name="Estep M."/>
            <person name="Feng L."/>
            <person name="Vaughn J.N."/>
            <person name="Grimwood J."/>
            <person name="Jenkins J."/>
            <person name="Barry K."/>
            <person name="Lindquist E."/>
            <person name="Hellsten U."/>
            <person name="Deshpande S."/>
            <person name="Wang X."/>
            <person name="Wu X."/>
            <person name="Mitros T."/>
            <person name="Triplett J."/>
            <person name="Yang X."/>
            <person name="Ye C.Y."/>
            <person name="Mauro-Herrera M."/>
            <person name="Wang L."/>
            <person name="Li P."/>
            <person name="Sharma M."/>
            <person name="Sharma R."/>
            <person name="Ronald P.C."/>
            <person name="Panaud O."/>
            <person name="Kellogg E.A."/>
            <person name="Brutnell T.P."/>
            <person name="Doust A.N."/>
            <person name="Tuskan G.A."/>
            <person name="Rokhsar D."/>
            <person name="Devos K.M."/>
        </authorList>
    </citation>
    <scope>NUCLEOTIDE SEQUENCE [LARGE SCALE GENOMIC DNA]</scope>
    <source>
        <strain evidence="3">cv. Yugu1</strain>
    </source>
</reference>
<reference evidence="2" key="2">
    <citation type="submission" date="2018-08" db="UniProtKB">
        <authorList>
            <consortium name="EnsemblPlants"/>
        </authorList>
    </citation>
    <scope>IDENTIFICATION</scope>
    <source>
        <strain evidence="2">Yugu1</strain>
    </source>
</reference>
<protein>
    <submittedName>
        <fullName evidence="2">Uncharacterized protein</fullName>
    </submittedName>
</protein>